<evidence type="ECO:0000313" key="3">
    <source>
        <dbReference type="Proteomes" id="UP000199337"/>
    </source>
</evidence>
<evidence type="ECO:0000256" key="1">
    <source>
        <dbReference type="SAM" id="SignalP"/>
    </source>
</evidence>
<evidence type="ECO:0000313" key="2">
    <source>
        <dbReference type="EMBL" id="SFG06725.1"/>
    </source>
</evidence>
<feature type="signal peptide" evidence="1">
    <location>
        <begin position="1"/>
        <end position="21"/>
    </location>
</feature>
<dbReference type="OrthoDB" id="353549at2"/>
<dbReference type="RefSeq" id="WP_092468501.1">
    <property type="nucleotide sequence ID" value="NZ_FOOX01000002.1"/>
</dbReference>
<reference evidence="3" key="1">
    <citation type="submission" date="2016-10" db="EMBL/GenBank/DDBJ databases">
        <authorList>
            <person name="Varghese N."/>
            <person name="Submissions S."/>
        </authorList>
    </citation>
    <scope>NUCLEOTIDE SEQUENCE [LARGE SCALE GENOMIC DNA]</scope>
    <source>
        <strain evidence="3">DSM 17038</strain>
    </source>
</reference>
<gene>
    <name evidence="2" type="ORF">SAMN05660649_00547</name>
</gene>
<dbReference type="EMBL" id="FOOX01000002">
    <property type="protein sequence ID" value="SFG06725.1"/>
    <property type="molecule type" value="Genomic_DNA"/>
</dbReference>
<dbReference type="AlphaFoldDB" id="A0A1I2NRV5"/>
<dbReference type="Pfam" id="PF11369">
    <property type="entry name" value="DUF3160"/>
    <property type="match status" value="1"/>
</dbReference>
<organism evidence="2 3">
    <name type="scientific">Desulfotruncus arcticus DSM 17038</name>
    <dbReference type="NCBI Taxonomy" id="1121424"/>
    <lineage>
        <taxon>Bacteria</taxon>
        <taxon>Bacillati</taxon>
        <taxon>Bacillota</taxon>
        <taxon>Clostridia</taxon>
        <taxon>Eubacteriales</taxon>
        <taxon>Desulfallaceae</taxon>
        <taxon>Desulfotruncus</taxon>
    </lineage>
</organism>
<proteinExistence type="predicted"/>
<dbReference type="Proteomes" id="UP000199337">
    <property type="component" value="Unassembled WGS sequence"/>
</dbReference>
<dbReference type="InterPro" id="IPR022601">
    <property type="entry name" value="DUF3160"/>
</dbReference>
<keyword evidence="1" id="KW-0732">Signal</keyword>
<protein>
    <recommendedName>
        <fullName evidence="4">DUF3160 domain-containing protein</fullName>
    </recommendedName>
</protein>
<keyword evidence="3" id="KW-1185">Reference proteome</keyword>
<sequence>MKISRIAAACLFAALVIALPAALTGCQPAKNSPRQQADTPQVSSSAADTVFAPYSEIPVNVKPSVKPYLVEPNLSNVTNKDLFSFSPAAGKLLAQNGFVVVASKDHREFFPLYEVNRYAAVPVPNFVTTDAMLHNYHLYFSHLLRTLEKDRLCSELQTLTVSMLAGSEQQYGDLKGTAWENAAKRNVAFFAVATRMLDPTAGVPSYVQREVEQELQLIAEHRDTMRPSPVMNMGQPADDPLAVLNEDYTQYIPRGHYATSDDLRSYFKTMMWYGRMTFRANNNDETRSAALITLLLNRDKDFASWNRIYEPTNFFVGKSDDLGFLQYRELLGKIYGNTPTLNQLTGDNNKWTAFEAAVDKLQPPAINSIPVFDENIQPDREQAIKGFRLMGQRFTIDASIFQRLVYREVGENSAGERRMLPKGLDIPAAMGSEAAYAILDSAGQTGYARYPENMRKLQTYLASLDTATWTQNLYWSWLHTLAPLTEPKKQGYPSFMTNQAWTRKQLETYLGSWTELKHDTILYAKQVYAEMGGGDVNDDRGYVEPNPVVFARLASLTQMTADGLESRGLLNENDKESLERMEELALKLKVIAEKELVNQPLTDEEYDLIRGFGGDLEHFWLEALRDEGVDHRSAVAQNPASLIADVATNPAGEVLEEGTGYVSEIYAVVPVDGKLRIAKGGVYSYYEFPWPAQDRLTDQKWRSMLDEGQAPEQPAWVKSYAVPQ</sequence>
<feature type="chain" id="PRO_5038726225" description="DUF3160 domain-containing protein" evidence="1">
    <location>
        <begin position="22"/>
        <end position="724"/>
    </location>
</feature>
<name>A0A1I2NRV5_9FIRM</name>
<evidence type="ECO:0008006" key="4">
    <source>
        <dbReference type="Google" id="ProtNLM"/>
    </source>
</evidence>
<dbReference type="SMART" id="SM01325">
    <property type="entry name" value="DUF3160"/>
    <property type="match status" value="1"/>
</dbReference>
<accession>A0A1I2NRV5</accession>
<dbReference type="PROSITE" id="PS51257">
    <property type="entry name" value="PROKAR_LIPOPROTEIN"/>
    <property type="match status" value="1"/>
</dbReference>
<dbReference type="STRING" id="341036.SAMN05660649_00547"/>